<feature type="domain" description="ATPase AAA-type core" evidence="1">
    <location>
        <begin position="337"/>
        <end position="406"/>
    </location>
</feature>
<dbReference type="Pfam" id="PF13304">
    <property type="entry name" value="AAA_21"/>
    <property type="match status" value="1"/>
</dbReference>
<accession>A0A4R6ATY1</accession>
<dbReference type="PANTHER" id="PTHR43581">
    <property type="entry name" value="ATP/GTP PHOSPHATASE"/>
    <property type="match status" value="1"/>
</dbReference>
<dbReference type="InterPro" id="IPR051396">
    <property type="entry name" value="Bact_Antivir_Def_Nuclease"/>
</dbReference>
<dbReference type="InterPro" id="IPR027417">
    <property type="entry name" value="P-loop_NTPase"/>
</dbReference>
<dbReference type="SUPFAM" id="SSF52540">
    <property type="entry name" value="P-loop containing nucleoside triphosphate hydrolases"/>
    <property type="match status" value="1"/>
</dbReference>
<dbReference type="Proteomes" id="UP000294562">
    <property type="component" value="Unassembled WGS sequence"/>
</dbReference>
<dbReference type="GO" id="GO:0016887">
    <property type="term" value="F:ATP hydrolysis activity"/>
    <property type="evidence" value="ECO:0007669"/>
    <property type="project" value="InterPro"/>
</dbReference>
<keyword evidence="2" id="KW-0067">ATP-binding</keyword>
<dbReference type="OrthoDB" id="9789856at2"/>
<dbReference type="GO" id="GO:0005524">
    <property type="term" value="F:ATP binding"/>
    <property type="evidence" value="ECO:0007669"/>
    <property type="project" value="UniProtKB-KW"/>
</dbReference>
<dbReference type="InterPro" id="IPR003959">
    <property type="entry name" value="ATPase_AAA_core"/>
</dbReference>
<keyword evidence="3" id="KW-1185">Reference proteome</keyword>
<evidence type="ECO:0000313" key="2">
    <source>
        <dbReference type="EMBL" id="TDL87145.1"/>
    </source>
</evidence>
<dbReference type="PANTHER" id="PTHR43581:SF2">
    <property type="entry name" value="EXCINUCLEASE ATPASE SUBUNIT"/>
    <property type="match status" value="1"/>
</dbReference>
<comment type="caution">
    <text evidence="2">The sequence shown here is derived from an EMBL/GenBank/DDBJ whole genome shotgun (WGS) entry which is preliminary data.</text>
</comment>
<evidence type="ECO:0000259" key="1">
    <source>
        <dbReference type="Pfam" id="PF13304"/>
    </source>
</evidence>
<dbReference type="Gene3D" id="3.40.50.300">
    <property type="entry name" value="P-loop containing nucleotide triphosphate hydrolases"/>
    <property type="match status" value="1"/>
</dbReference>
<evidence type="ECO:0000313" key="3">
    <source>
        <dbReference type="Proteomes" id="UP000294562"/>
    </source>
</evidence>
<dbReference type="AlphaFoldDB" id="A0A4R6ATY1"/>
<reference evidence="2 3" key="1">
    <citation type="submission" date="2019-03" db="EMBL/GenBank/DDBJ databases">
        <title>Rhodobacteraceae bacterium SM1902, a new member of the family Rhodobacteraceae isolated from Yantai.</title>
        <authorList>
            <person name="Sun Y."/>
        </authorList>
    </citation>
    <scope>NUCLEOTIDE SEQUENCE [LARGE SCALE GENOMIC DNA]</scope>
    <source>
        <strain evidence="2 3">SM1902</strain>
    </source>
</reference>
<sequence length="501" mass="56499">MADPPTPGDFLLVEDNWDDWFTYETKYYLYYCDADGKLVEIGAIKIGQFDMKKGQRRPTIPEKFNFLGDEFFSVGQRKSYYRTLQELNVTDQTLKDLRDIAYDNDIFRKARHEDVFETSLLRSVKETTVLGEYARIISGAAPLTPYDFRYRGPAQLSAEHEPVELSFKVTPESDPPSNIHVLIGRNGIGKSFMLNAMVRALVMDGADEEGDGKFYAEENLLEEEGFSSIISVSFSAFDKFEPLSERMIPKNGIGYAYVGLKKKKRTQSDDPGLKDISSLSREFSISARNCLDEGKLTRWQRALDMLESDPIFKIAKISELAEISDIEEFKKVASSRFRNLSSGHKIVLLTVTRLVELVAERSLVLLDEPEAHLHPPLLSAFVRSLSDLLNNRNGVAIVATHSPVVLQEVPANCTWLLERHHTLMTAERPSAETFAENVGILTHRIFGLEVEEAGFFNLIRDAVLSLGDYDDIMEKYGGSIGSEGRGLIRSLIAVQNKRSKK</sequence>
<keyword evidence="2" id="KW-0547">Nucleotide-binding</keyword>
<dbReference type="EMBL" id="SMZO01000023">
    <property type="protein sequence ID" value="TDL87145.1"/>
    <property type="molecule type" value="Genomic_DNA"/>
</dbReference>
<protein>
    <submittedName>
        <fullName evidence="2">ATP-binding protein</fullName>
    </submittedName>
</protein>
<name>A0A4R6ATY1_9RHOB</name>
<gene>
    <name evidence="2" type="ORF">E2L05_11480</name>
</gene>
<proteinExistence type="predicted"/>
<dbReference type="RefSeq" id="WP_133343051.1">
    <property type="nucleotide sequence ID" value="NZ_SMZO01000023.1"/>
</dbReference>
<organism evidence="2 3">
    <name type="scientific">Meridianimarinicoccus aquatilis</name>
    <dbReference type="NCBI Taxonomy" id="2552766"/>
    <lineage>
        <taxon>Bacteria</taxon>
        <taxon>Pseudomonadati</taxon>
        <taxon>Pseudomonadota</taxon>
        <taxon>Alphaproteobacteria</taxon>
        <taxon>Rhodobacterales</taxon>
        <taxon>Paracoccaceae</taxon>
        <taxon>Meridianimarinicoccus</taxon>
    </lineage>
</organism>